<feature type="compositionally biased region" description="Polar residues" evidence="1">
    <location>
        <begin position="7"/>
        <end position="28"/>
    </location>
</feature>
<dbReference type="EMBL" id="BLXT01005763">
    <property type="protein sequence ID" value="GFO25670.1"/>
    <property type="molecule type" value="Genomic_DNA"/>
</dbReference>
<keyword evidence="3" id="KW-1185">Reference proteome</keyword>
<accession>A0AAV4C213</accession>
<dbReference type="Proteomes" id="UP000735302">
    <property type="component" value="Unassembled WGS sequence"/>
</dbReference>
<feature type="compositionally biased region" description="Basic and acidic residues" evidence="1">
    <location>
        <begin position="39"/>
        <end position="48"/>
    </location>
</feature>
<proteinExistence type="predicted"/>
<reference evidence="2 3" key="1">
    <citation type="journal article" date="2021" name="Elife">
        <title>Chloroplast acquisition without the gene transfer in kleptoplastic sea slugs, Plakobranchus ocellatus.</title>
        <authorList>
            <person name="Maeda T."/>
            <person name="Takahashi S."/>
            <person name="Yoshida T."/>
            <person name="Shimamura S."/>
            <person name="Takaki Y."/>
            <person name="Nagai Y."/>
            <person name="Toyoda A."/>
            <person name="Suzuki Y."/>
            <person name="Arimoto A."/>
            <person name="Ishii H."/>
            <person name="Satoh N."/>
            <person name="Nishiyama T."/>
            <person name="Hasebe M."/>
            <person name="Maruyama T."/>
            <person name="Minagawa J."/>
            <person name="Obokata J."/>
            <person name="Shigenobu S."/>
        </authorList>
    </citation>
    <scope>NUCLEOTIDE SEQUENCE [LARGE SCALE GENOMIC DNA]</scope>
</reference>
<sequence length="178" mass="20091">MSLHCISPNSKSLGSESTNKSRASQSPVSPKVTEQPDVTCKKVSHDSSGKIKSIFKKANERTYKKKKKPSSSDFSKIALIFYTKEPNPPKQIDCKLLISEDEHAMLPRTVCTSFSVLPMCFARDEQLRFLHFISDISTVSFLHCNKYGDPKQRSVKKTPYFPVGQLQYMKIIPLNTAD</sequence>
<evidence type="ECO:0000256" key="1">
    <source>
        <dbReference type="SAM" id="MobiDB-lite"/>
    </source>
</evidence>
<comment type="caution">
    <text evidence="2">The sequence shown here is derived from an EMBL/GenBank/DDBJ whole genome shotgun (WGS) entry which is preliminary data.</text>
</comment>
<feature type="region of interest" description="Disordered" evidence="1">
    <location>
        <begin position="1"/>
        <end position="48"/>
    </location>
</feature>
<organism evidence="2 3">
    <name type="scientific">Plakobranchus ocellatus</name>
    <dbReference type="NCBI Taxonomy" id="259542"/>
    <lineage>
        <taxon>Eukaryota</taxon>
        <taxon>Metazoa</taxon>
        <taxon>Spiralia</taxon>
        <taxon>Lophotrochozoa</taxon>
        <taxon>Mollusca</taxon>
        <taxon>Gastropoda</taxon>
        <taxon>Heterobranchia</taxon>
        <taxon>Euthyneura</taxon>
        <taxon>Panpulmonata</taxon>
        <taxon>Sacoglossa</taxon>
        <taxon>Placobranchoidea</taxon>
        <taxon>Plakobranchidae</taxon>
        <taxon>Plakobranchus</taxon>
    </lineage>
</organism>
<dbReference type="AlphaFoldDB" id="A0AAV4C213"/>
<evidence type="ECO:0000313" key="2">
    <source>
        <dbReference type="EMBL" id="GFO25670.1"/>
    </source>
</evidence>
<name>A0AAV4C213_9GAST</name>
<gene>
    <name evidence="2" type="ORF">PoB_005217500</name>
</gene>
<evidence type="ECO:0000313" key="3">
    <source>
        <dbReference type="Proteomes" id="UP000735302"/>
    </source>
</evidence>
<protein>
    <submittedName>
        <fullName evidence="2">Uncharacterized protein</fullName>
    </submittedName>
</protein>